<feature type="region of interest" description="Disordered" evidence="1">
    <location>
        <begin position="1"/>
        <end position="160"/>
    </location>
</feature>
<accession>A0ABP0LQ59</accession>
<dbReference type="Pfam" id="PF02020">
    <property type="entry name" value="W2"/>
    <property type="match status" value="1"/>
</dbReference>
<sequence length="362" mass="41692">MLHISLAQSGGDARDFGGPDLLRQQEKSEEKKPALGGGGGGKYVPPAQRKAMEEEEAKRKEMEERRNRQRELDRQQEEEKERRREEMRSKQRAEEERRQREEDAKREKREAEEAKKAEAEKQRKMEMKAAKEAEAKERREALKSASQAQKKASQSSGKKQVFDTSKIDGFVDSCEEVVKEEGPVEKLVDELDELLSEDEWSTVQPIARLNEMLLQHCRGKQDEEVFSIVQTWAPMLNCLIEKAGIHRFKVKVLIEAQRAASKMGLPRLSPATALLEAFFDGLYRAEVIEEDYFEMWAVGDDDTAGKTSAMFQVTAFLDWLRGKMDEDEEQEGEGEEEEDEDDDEEEEEEDDIEANVPTTRRK</sequence>
<gene>
    <name evidence="3" type="ORF">CCMP2556_LOCUS22166</name>
    <name evidence="4" type="ORF">CCMP2556_LOCUS22172</name>
</gene>
<name>A0ABP0LQ59_9DINO</name>
<dbReference type="InterPro" id="IPR003307">
    <property type="entry name" value="W2_domain"/>
</dbReference>
<dbReference type="EMBL" id="CAXAMN010013614">
    <property type="protein sequence ID" value="CAK9041320.1"/>
    <property type="molecule type" value="Genomic_DNA"/>
</dbReference>
<feature type="region of interest" description="Disordered" evidence="1">
    <location>
        <begin position="322"/>
        <end position="362"/>
    </location>
</feature>
<feature type="domain" description="W2" evidence="2">
    <location>
        <begin position="151"/>
        <end position="330"/>
    </location>
</feature>
<dbReference type="PROSITE" id="PS51363">
    <property type="entry name" value="W2"/>
    <property type="match status" value="1"/>
</dbReference>
<feature type="compositionally biased region" description="Low complexity" evidence="1">
    <location>
        <begin position="143"/>
        <end position="159"/>
    </location>
</feature>
<evidence type="ECO:0000313" key="4">
    <source>
        <dbReference type="EMBL" id="CAK9041333.1"/>
    </source>
</evidence>
<dbReference type="Gene3D" id="1.25.40.180">
    <property type="match status" value="1"/>
</dbReference>
<evidence type="ECO:0000313" key="3">
    <source>
        <dbReference type="EMBL" id="CAK9041320.1"/>
    </source>
</evidence>
<evidence type="ECO:0000313" key="5">
    <source>
        <dbReference type="Proteomes" id="UP001642484"/>
    </source>
</evidence>
<organism evidence="3 5">
    <name type="scientific">Durusdinium trenchii</name>
    <dbReference type="NCBI Taxonomy" id="1381693"/>
    <lineage>
        <taxon>Eukaryota</taxon>
        <taxon>Sar</taxon>
        <taxon>Alveolata</taxon>
        <taxon>Dinophyceae</taxon>
        <taxon>Suessiales</taxon>
        <taxon>Symbiodiniaceae</taxon>
        <taxon>Durusdinium</taxon>
    </lineage>
</organism>
<feature type="compositionally biased region" description="Acidic residues" evidence="1">
    <location>
        <begin position="325"/>
        <end position="353"/>
    </location>
</feature>
<evidence type="ECO:0000256" key="1">
    <source>
        <dbReference type="SAM" id="MobiDB-lite"/>
    </source>
</evidence>
<dbReference type="SUPFAM" id="SSF48371">
    <property type="entry name" value="ARM repeat"/>
    <property type="match status" value="1"/>
</dbReference>
<proteinExistence type="predicted"/>
<keyword evidence="5" id="KW-1185">Reference proteome</keyword>
<comment type="caution">
    <text evidence="3">The sequence shown here is derived from an EMBL/GenBank/DDBJ whole genome shotgun (WGS) entry which is preliminary data.</text>
</comment>
<reference evidence="3 5" key="1">
    <citation type="submission" date="2024-02" db="EMBL/GenBank/DDBJ databases">
        <authorList>
            <person name="Chen Y."/>
            <person name="Shah S."/>
            <person name="Dougan E. K."/>
            <person name="Thang M."/>
            <person name="Chan C."/>
        </authorList>
    </citation>
    <scope>NUCLEOTIDE SEQUENCE [LARGE SCALE GENOMIC DNA]</scope>
</reference>
<dbReference type="EMBL" id="CAXAMN010013625">
    <property type="protein sequence ID" value="CAK9041333.1"/>
    <property type="molecule type" value="Genomic_DNA"/>
</dbReference>
<feature type="compositionally biased region" description="Basic and acidic residues" evidence="1">
    <location>
        <begin position="50"/>
        <end position="142"/>
    </location>
</feature>
<dbReference type="Proteomes" id="UP001642484">
    <property type="component" value="Unassembled WGS sequence"/>
</dbReference>
<evidence type="ECO:0000259" key="2">
    <source>
        <dbReference type="PROSITE" id="PS51363"/>
    </source>
</evidence>
<feature type="compositionally biased region" description="Basic and acidic residues" evidence="1">
    <location>
        <begin position="12"/>
        <end position="33"/>
    </location>
</feature>
<protein>
    <recommendedName>
        <fullName evidence="2">W2 domain-containing protein</fullName>
    </recommendedName>
</protein>
<dbReference type="InterPro" id="IPR016024">
    <property type="entry name" value="ARM-type_fold"/>
</dbReference>